<dbReference type="NCBIfam" id="TIGR01731">
    <property type="entry name" value="fil_hemag_20aa"/>
    <property type="match status" value="52"/>
</dbReference>
<keyword evidence="3" id="KW-0732">Signal</keyword>
<evidence type="ECO:0000256" key="1">
    <source>
        <dbReference type="ARBA" id="ARBA00022656"/>
    </source>
</evidence>
<name>A0ABV5A4R6_9ENTR</name>
<dbReference type="Pfam" id="PF05860">
    <property type="entry name" value="TPS"/>
    <property type="match status" value="1"/>
</dbReference>
<feature type="domain" description="Filamentous haemagglutinin FhaB/tRNA nuclease CdiA-like TPS" evidence="4">
    <location>
        <begin position="47"/>
        <end position="169"/>
    </location>
</feature>
<keyword evidence="6" id="KW-1185">Reference proteome</keyword>
<proteinExistence type="predicted"/>
<gene>
    <name evidence="5" type="ORF">ACE3KR_18135</name>
</gene>
<sequence length="5061" mass="512263">MDKHPVGLAKRLISYLVMFLVAGQPVFPAVAASINPVTPGTRMDQAGNGVPVINIATPNQAGISHNQFQDYNVGKEGLILNNGTDRLTQTQLGGLIQNNPNLQAGREAKGIINEVTGANRSQLQGYTEVAGKAANVMVANPYGITCNGCGFINTPNATLTTGKPQFDANGNLLALDVTKGAITVEGQGLDASKSDALSIIARATEVNAAIHAKDLTVTVGANRVAADGSVTPVAGEGAAPQVSVDTGALGGMYANRIHLVSSEKGVGVNLGDLNARQGDITLDTNGKLVVNNSLASGSLTAKADSVVLSGDHKSTGAMLINSRSDVAVTNGKLVSDGDITLAGNGKLSVANGTLTAGKDINLNSGSLTADTTSEVNAAGAIQANVAGTANHAGKMVAGSGISLSAGQLANSGKMNANGDLNVKAGGFTNSGAVQAQKNTRLDLGSFNHTGQLLAGGVLGISTGDAWIDGMLSSDSDLSVSGTGALNIGQNGQLLSTGRLGLQSDSVINNGLVSGKQNLALTSRQFSAVQGSTLTSGGSLQLNAGDAQIAGEVLAQGDLSFSGDRLTTLASGQLQSQGDMLLQAHSAAGLDGVQAAKGNLTLATGSLTHRGTSRGSNVSLQANQIDTSGSLQADNAMALSAETIVQQAGGALLAQKALQLNASQLTNGGSLDSDALALAITGHTDNHASGKMTARNGLTLTGNTLTNDGQLAASALALTLNNALTNTASGSVLAENTLDLTAPVLNNTGRVASSALNLNANTLDNSGLLQGGQTLQLASERLANQSEGKIISGSGLTLNIPQLVNAGLISVKQGLTIESLMLTNSGNLEAQSMALKAGQKLSNQQGGVLLAEASLALSSPEFDNAGSVQGKTLTIDAGEWSNGGQVSGLDDLSVNVRDTFTNLADGRLVSQQTGRVNAGQFANFGGVTAGNLRISGNSLTNDGWLQSGGALDLNVGALANGLSGTLQAGSGLAVTVQQLVNAGAISAQQGAALDALTLDNNGRIEAQDLQLTLREKLNNLAEGIVLAQRSLKLVTPLFNNDGRLMSESATLNAKTLVNKGLLQGNSALIADGEQFNNASEGEIVSGGSLTFNETQRFSNAGKVQGETIGLNTRKADNSGQMLGLSALSLSGTESLTNSGNLLSKGKLSLTSEQLDNQGQIAAPELNINTRQMTNNGLLQGDQLFGFTASSLHNQKQGSIISGSGLRLAIPDLVNAGLISVIQGLAIEAATLDNAGNIEAKDLQLTLRQQLNNQAKGVLLADDTLHLSTPVFTNQGQLISRSGTIIADTLSNAGLLQGNQGLSVSSQTLDNLSGGQLLSGGALTLNTVLGKNAGRLQGDTVQVGAGRLDNSGQMLAINDLSLTARELNNTAGAEMGGNGGSLHVEQLVNAGLISVSQGLAIDALTLTNGGNIEAGNLTLTSVQTLNNQASGVLLADNTLSLDAASGDNAGKLISSNARLAVSSLTNSGLIQGNQSLGQQGSQLTNIASGQLLSDGDVGLNVARLENAGRVQGKSLTLTGGQSGGVNRGQMLGREALNILFAGAFNNDGRLISQSNLSLKSGGVTNTGVIAAATIDVDSAAAQAKNSGLIQADGKLSFAAASLSNQKGGSLVAGDDIALTAPSLINDGLISTGKNLRLDGTSLDNRGGLEALNVQLNLSGQVNNRPEGHLFADDLLTLKAGSWRNDGQLIGNNVIITSGQGQNSGLLQGDTGLKLTVTGLDNDRAGKIVSGGLLDITGQQLNNNGLMQGQSTLLHGADFNNAGSLTGKGGLTLNVDNTAIVTGQILSQGTLQLAANHLDNNGILAANAVSVSTGELNNTGTLQSNGALDLVADAFSNVGTLLAKQALNLTSAMLTNSGVIQGDTLTLAVKNALTNRDTGKVLATQALAFDGNTLTNSGTLAADNARLALGILNNSGLVQGNNGLAIQGQAAQTSGLRSANIAQTPAARVINNLIGGQLLSGGDLALAADKGDNAGTLQGRTLNVKAGSWNNEGTLLGQQGASLNVSSTLANSGTLLSQAGFDIQAGALENRGQLASGTLNLQSDSISNSGLLQGSAALTFNTRALDNFTGGQILTGGSLNLDLPQFTNGGLVQASQDMTLTTGSFDNLGTLSAGALNLNVAQQLSNQSGGKLLAARQLSSQSASLTNNGVLAAKSVDLTSGQIDNNGILQGDSALGLHTPRLNNLTNGQIISGSSLNLSIPQMVNQGLMSVKEALILSGATLDNQGTLQGSRVGLSFSGDVMNRGNARLVAQKDLTLSAASLNNQGTLAGESVDIITNLLTNVGLLQGNSALALNSLTPSTLAINNKTGGQIITGGALTLSLPQLTNQGLLLSQQGLTLNLDNLDNQGIVQARDLGLNIVNQLTNQQSGRLLAQQGVTLTAARLDNAGQLAASNATLAVNILNNRGVLQGDGGLSITAPTLNNLTGAKLLTGGQLTLKAGQLANGGIMQGQLLGVNASGWNNSGSALGIDGVTAQVDNQLTNTGRLLGQGSTRVTAGALNNQGSLLVDGDLILDGGSLSNGGSLQGATLTVNSATVDNAGSVIGLNALTLQPLQGLTNRAGASMKTQGTLLAGGQSITNDGLWQSQYLKVNARQLQNNGTLQSAGNMDLALTTSLINTGSMVANGTATFGAPTLKNQGQMLAKKMSLSGGSLSNSGNISGADGLGVTLSGDLDQLAGAKLLSNGLLSMGANILTNLGHIQGNTLTLNAGSLNNQGRMEANTALNATLRGNVDNGRNAVMLSQGTFQLGAQTLNNDGTLQGNGNSQLDLRERGSNQGQLLSGATLTLNTPGLSNSGWVQGFALWLNAGSLNNSGTVLAQQQGTLGGNYIVNNGMLQGANLTVNPGQLDNNGTVYATQNLGIAASQVNNAAAARMLSQGNLAINAGNTSLQGQVVALGDLSLASKASYNQLTTLAAGNTLSVTSQGDITTNGLMQGKGIQLSAAGTLNNNGQLRAGYGESQLSAGQLNLNGTGSVEAGGTLRLSSLNGINNAGFVGTAGDLIASAGSTLLNSALLYAGNNMSLLANSIRNARGDILAGNSLWMQRDSAGNASAEVVNTSGSIETQRGDISILTGHLVNERDGLNAVQSETNIAPSWVKGGTADIPVDWISSSGTGKYGMYVTEGQRFHGHGDDWYQMLGNYAPYEDADVQKVAVKTVSVSVSAKGQQSRIASGRDIIARSDNVENMASSILANRNIQLSGSTLNNQSWLNGTSTVYNVYRYGVGNKYAPRPDETTRSYDKLVSKSISYVLDSVTTEGTSGDVYRAVIQAGGAVVASFSNNISNTSTTANAPGYKPELRAPGLNLSGGPTVASGAKATGLGAATNQSITAPQATINLPGGGNGIGNAESLTSRNAGNNGLATIDNRPQSIGDFGQAGGKLADVHLQATGLTSQSGANGTPVDLNGTGATLVVPGSAGGKHTNIASDAVALAGQQQTGTSGTSSLASRDKIGEIAAVTAQIISLSSGGKTPPPPGYNYRPVSLTDISSVAPALTSNGSPIKLSDYPLPASNNGYFVANRDPKSPYLIVTNPKLAGLGQLDSSLFNDLYKLAGTTPPSAPQETRTTYTDATQFLGSDYFLARLNLRPEYDYRFLGDAAFDTRYVSNQILNETGSRYVNGVGSDLEQMQYLIDRAAQARDKLGLQLGVSLSEEQVASLDSSILWWENTVIEGQNVLVPRLYLSAKDVAFNKGSIIAGNQVILNAGSITNDGSTLQGKSLLAASSQSTINNINGGLIGSSGSLQLSALGDINNVGSTISGQTVSLESVGGSIINQTLTNQWTISGATNGWNSQAVSLTQTDLGALASINATDSLTLSAGKDIINTGANLSAGGDMLLKALDDISITGNQLVTRDRFGRNLNETVTNQGSTVNSGGNLGLQAGHDLSVTGSNLTAGGSAALWAGNDLVLDVAQNSRHSQTAKTDSLKTDNTRTVISAGDDLTLAAGRDLRSNAAALAAQDRVGLQAGRDIDLLAAESTTSDKYSAKKKVEINQSVRQQGTEIASGANTLILAGRDVTTEAAQVTAKGDIGVAAGRDVSLDTATESDYHYKEETKTKKGFLSKKTTHTIEENSATRESGSLLSGDNVQVVAGNNLQVFGSAVAGDGDVQLKAGNDVDIVAATNTDTSWRFKEEKKSGLMGSGGIGFTIGSSKSTHDLREKGTTQSQSFSTVGSTGGNVAISAGNQAHVGGADLIAGKDLSLSGDSVIIEPGHDKRIRDEKFEQKSTGLTVALSGAVGSAINSAVTTAQEATKESDGRLAALQATKTALSGVQAAQGAVVAQQTGDPANGFGVSLSLTSQKSKSQQHAESDTVAGSTLNAGNDLSINATGKGKSANSGDILIGGSQLKAGGDTALNAANDILLTGEANTQKTTGKNSSSGGGVGMSIGGGSSGMGISVFANVNASKGNDKGNGTTWTETTLDSGGTVSMSSGRDAILNGAQVNGEKVVADIGRDLLMGSQQDNNDYKSKQTSVAAGGSFTFGSMTGSGYISASQDKMKSTYDSVQEQTGLFAGNGGFDVTVGRHTQLNGAVIASTATADKNALDTGTLGFSDLHNEADYKVSHTGVSLSGSGSFGDTFKGNMPGGMISGASHSGHAEGTTQAAVADGTITVRDRDNQTQDVASLNRDTEHANDSISPIFDKEKEQNRLKAVGLISDIGSQAADIARTQGEIAARNAMTDPEALKAAKEKLKSEGNANPSDKQIVNQAGQTAMEKYGTGSDIQRGIQAATAALQGLAGGNIAGALAGASAPELAHLLKSTEGDPTVNTVAHAVLGGAVAALQGNSAAAGAAGAASGELAAHAIAGLLYPDVKDLSKLSEDQKQTIVTLASVSAGMAGGLAGGSTASAAAGAQGGKNAAENNATSLPLPNGLADYMTSAGSLNNYAEVKGTSVEEKQAMLNKLAKGDLPENQQPATGLVKAWGAGMSTVVAPALLPGTATAGSVVASGMIGGTANVWSQLNGNDPFSVTDALLATGVSGLTQGRGFWFTEGASMAGAYAGAVLQGKDPLAPTIGAGFGTLAGAGIGKGYEKLQNYFPQYSLPKYTSAIAEAASSEFIGSHAQAFTEKLQKNQSSDK</sequence>
<dbReference type="SUPFAM" id="SSF51126">
    <property type="entry name" value="Pectin lyase-like"/>
    <property type="match status" value="1"/>
</dbReference>
<accession>A0ABV5A4R6</accession>
<dbReference type="RefSeq" id="WP_375148769.1">
    <property type="nucleotide sequence ID" value="NZ_JBHGSI010000005.1"/>
</dbReference>
<evidence type="ECO:0000256" key="3">
    <source>
        <dbReference type="SAM" id="SignalP"/>
    </source>
</evidence>
<dbReference type="Gene3D" id="2.160.20.10">
    <property type="entry name" value="Single-stranded right-handed beta-helix, Pectin lyase-like"/>
    <property type="match status" value="1"/>
</dbReference>
<dbReference type="InterPro" id="IPR010069">
    <property type="entry name" value="CdiA_FHA1_rpt"/>
</dbReference>
<evidence type="ECO:0000313" key="6">
    <source>
        <dbReference type="Proteomes" id="UP001577381"/>
    </source>
</evidence>
<evidence type="ECO:0000259" key="4">
    <source>
        <dbReference type="SMART" id="SM00912"/>
    </source>
</evidence>
<dbReference type="InterPro" id="IPR012334">
    <property type="entry name" value="Pectin_lyas_fold"/>
</dbReference>
<evidence type="ECO:0000256" key="2">
    <source>
        <dbReference type="SAM" id="MobiDB-lite"/>
    </source>
</evidence>
<dbReference type="InterPro" id="IPR025157">
    <property type="entry name" value="Hemagglutinin_rpt"/>
</dbReference>
<organism evidence="5 6">
    <name type="scientific">Enterobacter chuandaensis</name>
    <dbReference type="NCBI Taxonomy" id="2497875"/>
    <lineage>
        <taxon>Bacteria</taxon>
        <taxon>Pseudomonadati</taxon>
        <taxon>Pseudomonadota</taxon>
        <taxon>Gammaproteobacteria</taxon>
        <taxon>Enterobacterales</taxon>
        <taxon>Enterobacteriaceae</taxon>
        <taxon>Enterobacter</taxon>
        <taxon>Enterobacter cloacae complex</taxon>
    </lineage>
</organism>
<dbReference type="InterPro" id="IPR008638">
    <property type="entry name" value="FhaB/CdiA-like_TPS"/>
</dbReference>
<evidence type="ECO:0000313" key="5">
    <source>
        <dbReference type="EMBL" id="MFB4720795.1"/>
    </source>
</evidence>
<comment type="caution">
    <text evidence="5">The sequence shown here is derived from an EMBL/GenBank/DDBJ whole genome shotgun (WGS) entry which is preliminary data.</text>
</comment>
<protein>
    <submittedName>
        <fullName evidence="5">Hemagglutinin repeat-containing protein</fullName>
    </submittedName>
</protein>
<dbReference type="EMBL" id="JBHGSI010000005">
    <property type="protein sequence ID" value="MFB4720795.1"/>
    <property type="molecule type" value="Genomic_DNA"/>
</dbReference>
<feature type="chain" id="PRO_5047262672" evidence="3">
    <location>
        <begin position="32"/>
        <end position="5061"/>
    </location>
</feature>
<dbReference type="Proteomes" id="UP001577381">
    <property type="component" value="Unassembled WGS sequence"/>
</dbReference>
<dbReference type="NCBIfam" id="TIGR01901">
    <property type="entry name" value="adhes_NPXG"/>
    <property type="match status" value="1"/>
</dbReference>
<keyword evidence="1" id="KW-0800">Toxin</keyword>
<dbReference type="InterPro" id="IPR011050">
    <property type="entry name" value="Pectin_lyase_fold/virulence"/>
</dbReference>
<dbReference type="Pfam" id="PF13332">
    <property type="entry name" value="Fil_haemagg_2"/>
    <property type="match status" value="3"/>
</dbReference>
<feature type="signal peptide" evidence="3">
    <location>
        <begin position="1"/>
        <end position="31"/>
    </location>
</feature>
<feature type="region of interest" description="Disordered" evidence="2">
    <location>
        <begin position="4394"/>
        <end position="4414"/>
    </location>
</feature>
<reference evidence="5 6" key="1">
    <citation type="submission" date="2024-09" db="EMBL/GenBank/DDBJ databases">
        <title>Molecular characterization of Carbapenemase-producing Enterobacter cloacae Complex from Infections in Argentina.</title>
        <authorList>
            <person name="De Mendieta J.M."/>
            <person name="Gomez S."/>
        </authorList>
    </citation>
    <scope>NUCLEOTIDE SEQUENCE [LARGE SCALE GENOMIC DNA]</scope>
    <source>
        <strain evidence="5 6">M23267</strain>
    </source>
</reference>
<dbReference type="SMART" id="SM00912">
    <property type="entry name" value="Haemagg_act"/>
    <property type="match status" value="1"/>
</dbReference>